<dbReference type="Gene3D" id="1.10.630.10">
    <property type="entry name" value="Cytochrome P450"/>
    <property type="match status" value="1"/>
</dbReference>
<organism evidence="9 10">
    <name type="scientific">Cyphellophora europaea (strain CBS 101466)</name>
    <name type="common">Phialophora europaea</name>
    <dbReference type="NCBI Taxonomy" id="1220924"/>
    <lineage>
        <taxon>Eukaryota</taxon>
        <taxon>Fungi</taxon>
        <taxon>Dikarya</taxon>
        <taxon>Ascomycota</taxon>
        <taxon>Pezizomycotina</taxon>
        <taxon>Eurotiomycetes</taxon>
        <taxon>Chaetothyriomycetidae</taxon>
        <taxon>Chaetothyriales</taxon>
        <taxon>Cyphellophoraceae</taxon>
        <taxon>Cyphellophora</taxon>
    </lineage>
</organism>
<evidence type="ECO:0000256" key="6">
    <source>
        <dbReference type="ARBA" id="ARBA00023033"/>
    </source>
</evidence>
<evidence type="ECO:0000313" key="9">
    <source>
        <dbReference type="EMBL" id="ETN45185.1"/>
    </source>
</evidence>
<dbReference type="Pfam" id="PF00067">
    <property type="entry name" value="p450"/>
    <property type="match status" value="1"/>
</dbReference>
<dbReference type="GO" id="GO:0016705">
    <property type="term" value="F:oxidoreductase activity, acting on paired donors, with incorporation or reduction of molecular oxygen"/>
    <property type="evidence" value="ECO:0007669"/>
    <property type="project" value="InterPro"/>
</dbReference>
<dbReference type="eggNOG" id="KOG0158">
    <property type="taxonomic scope" value="Eukaryota"/>
</dbReference>
<dbReference type="GO" id="GO:0005506">
    <property type="term" value="F:iron ion binding"/>
    <property type="evidence" value="ECO:0007669"/>
    <property type="project" value="InterPro"/>
</dbReference>
<keyword evidence="7" id="KW-0349">Heme</keyword>
<evidence type="ECO:0000256" key="2">
    <source>
        <dbReference type="ARBA" id="ARBA00010617"/>
    </source>
</evidence>
<feature type="transmembrane region" description="Helical" evidence="8">
    <location>
        <begin position="16"/>
        <end position="35"/>
    </location>
</feature>
<dbReference type="HOGENOM" id="CLU_001570_14_10_1"/>
<sequence>MTFPSTTTTPWLPLPLPLHLLLPAALGILAHRAYFIRGEHVLSIPPLLLTTTLLCTTTIALRTLIFQLPLLPTAFLITSIAAAFVTGCLASTVIYRVSPSHRLHGVPGPFAARLSIWYFMWKNVGLQGPSWFEEIHARYGEVVRIGSDTISVSDPDIIAAVHSPMSRCGKPIGYLPGWPLTTLQQLRDKTMHNRRRRLGWDQAFTAKSLRGYESRILKYVSQLEASIRGAGARPIDITERIRWFSFDVMGDLAFGRSFNGLQSETTHWAIDAIYDSNKTTVVVGCTPWLAHLLTRLPDWLNPQAALLRFSDASLQARQQLDPEEPDIMSHLLAADAFYADPKAQQDLMKGDSRLIIIAGSDTTASTLTFLFYYLASEPQLQRRLRKELAANNLHDSASIAVESVQHLPYLDGLVNETLRLHPPVQTSTMRETPAEGLQVGDRFIPGLVTITTPLSTIHRSPKAFRQPNDFIPERWTTRPELILNKSAFAPFLAGPYGCIGKQLAMMELRTVAARLVLAFQISLAEGEDGSRLLRESEDVFTTHAMPLRLVFEERKGGTELHR</sequence>
<evidence type="ECO:0000256" key="5">
    <source>
        <dbReference type="ARBA" id="ARBA00023004"/>
    </source>
</evidence>
<keyword evidence="8" id="KW-0812">Transmembrane</keyword>
<evidence type="ECO:0000256" key="1">
    <source>
        <dbReference type="ARBA" id="ARBA00001971"/>
    </source>
</evidence>
<dbReference type="AlphaFoldDB" id="W2S961"/>
<dbReference type="EMBL" id="KB822713">
    <property type="protein sequence ID" value="ETN45185.1"/>
    <property type="molecule type" value="Genomic_DNA"/>
</dbReference>
<dbReference type="STRING" id="1220924.W2S961"/>
<evidence type="ECO:0000256" key="3">
    <source>
        <dbReference type="ARBA" id="ARBA00022723"/>
    </source>
</evidence>
<dbReference type="PRINTS" id="PR00385">
    <property type="entry name" value="P450"/>
</dbReference>
<keyword evidence="8" id="KW-1133">Transmembrane helix</keyword>
<accession>W2S961</accession>
<dbReference type="InterPro" id="IPR036396">
    <property type="entry name" value="Cyt_P450_sf"/>
</dbReference>
<dbReference type="OrthoDB" id="6692864at2759"/>
<dbReference type="GeneID" id="19977401"/>
<dbReference type="PANTHER" id="PTHR24305:SF187">
    <property type="entry name" value="P450, PUTATIVE (EUROFUNG)-RELATED"/>
    <property type="match status" value="1"/>
</dbReference>
<dbReference type="InParanoid" id="W2S961"/>
<dbReference type="GO" id="GO:0020037">
    <property type="term" value="F:heme binding"/>
    <property type="evidence" value="ECO:0007669"/>
    <property type="project" value="InterPro"/>
</dbReference>
<dbReference type="InterPro" id="IPR001128">
    <property type="entry name" value="Cyt_P450"/>
</dbReference>
<evidence type="ECO:0000313" key="10">
    <source>
        <dbReference type="Proteomes" id="UP000030752"/>
    </source>
</evidence>
<gene>
    <name evidence="9" type="ORF">HMPREF1541_10062</name>
</gene>
<dbReference type="CDD" id="cd11061">
    <property type="entry name" value="CYP67-like"/>
    <property type="match status" value="1"/>
</dbReference>
<evidence type="ECO:0000256" key="7">
    <source>
        <dbReference type="PIRSR" id="PIRSR602403-1"/>
    </source>
</evidence>
<dbReference type="GO" id="GO:0004497">
    <property type="term" value="F:monooxygenase activity"/>
    <property type="evidence" value="ECO:0007669"/>
    <property type="project" value="UniProtKB-KW"/>
</dbReference>
<keyword evidence="8" id="KW-0472">Membrane</keyword>
<dbReference type="PRINTS" id="PR00465">
    <property type="entry name" value="EP450IV"/>
</dbReference>
<dbReference type="InterPro" id="IPR050121">
    <property type="entry name" value="Cytochrome_P450_monoxygenase"/>
</dbReference>
<comment type="cofactor">
    <cofactor evidence="1 7">
        <name>heme</name>
        <dbReference type="ChEBI" id="CHEBI:30413"/>
    </cofactor>
</comment>
<keyword evidence="3 7" id="KW-0479">Metal-binding</keyword>
<dbReference type="PANTHER" id="PTHR24305">
    <property type="entry name" value="CYTOCHROME P450"/>
    <property type="match status" value="1"/>
</dbReference>
<dbReference type="RefSeq" id="XP_008712955.1">
    <property type="nucleotide sequence ID" value="XM_008714733.1"/>
</dbReference>
<feature type="transmembrane region" description="Helical" evidence="8">
    <location>
        <begin position="74"/>
        <end position="95"/>
    </location>
</feature>
<comment type="similarity">
    <text evidence="2">Belongs to the cytochrome P450 family.</text>
</comment>
<keyword evidence="10" id="KW-1185">Reference proteome</keyword>
<name>W2S961_CYPE1</name>
<evidence type="ECO:0000256" key="4">
    <source>
        <dbReference type="ARBA" id="ARBA00023002"/>
    </source>
</evidence>
<evidence type="ECO:0000256" key="8">
    <source>
        <dbReference type="SAM" id="Phobius"/>
    </source>
</evidence>
<reference evidence="9 10" key="1">
    <citation type="submission" date="2013-03" db="EMBL/GenBank/DDBJ databases">
        <title>The Genome Sequence of Phialophora europaea CBS 101466.</title>
        <authorList>
            <consortium name="The Broad Institute Genomics Platform"/>
            <person name="Cuomo C."/>
            <person name="de Hoog S."/>
            <person name="Gorbushina A."/>
            <person name="Walker B."/>
            <person name="Young S.K."/>
            <person name="Zeng Q."/>
            <person name="Gargeya S."/>
            <person name="Fitzgerald M."/>
            <person name="Haas B."/>
            <person name="Abouelleil A."/>
            <person name="Allen A.W."/>
            <person name="Alvarado L."/>
            <person name="Arachchi H.M."/>
            <person name="Berlin A.M."/>
            <person name="Chapman S.B."/>
            <person name="Gainer-Dewar J."/>
            <person name="Goldberg J."/>
            <person name="Griggs A."/>
            <person name="Gujja S."/>
            <person name="Hansen M."/>
            <person name="Howarth C."/>
            <person name="Imamovic A."/>
            <person name="Ireland A."/>
            <person name="Larimer J."/>
            <person name="McCowan C."/>
            <person name="Murphy C."/>
            <person name="Pearson M."/>
            <person name="Poon T.W."/>
            <person name="Priest M."/>
            <person name="Roberts A."/>
            <person name="Saif S."/>
            <person name="Shea T."/>
            <person name="Sisk P."/>
            <person name="Sykes S."/>
            <person name="Wortman J."/>
            <person name="Nusbaum C."/>
            <person name="Birren B."/>
        </authorList>
    </citation>
    <scope>NUCLEOTIDE SEQUENCE [LARGE SCALE GENOMIC DNA]</scope>
    <source>
        <strain evidence="9 10">CBS 101466</strain>
    </source>
</reference>
<proteinExistence type="inferred from homology"/>
<keyword evidence="5 7" id="KW-0408">Iron</keyword>
<keyword evidence="6" id="KW-0503">Monooxygenase</keyword>
<protein>
    <recommendedName>
        <fullName evidence="11">Cytochrome P450</fullName>
    </recommendedName>
</protein>
<evidence type="ECO:0008006" key="11">
    <source>
        <dbReference type="Google" id="ProtNLM"/>
    </source>
</evidence>
<keyword evidence="4" id="KW-0560">Oxidoreductase</keyword>
<feature type="transmembrane region" description="Helical" evidence="8">
    <location>
        <begin position="47"/>
        <end position="68"/>
    </location>
</feature>
<feature type="binding site" description="axial binding residue" evidence="7">
    <location>
        <position position="498"/>
    </location>
    <ligand>
        <name>heme</name>
        <dbReference type="ChEBI" id="CHEBI:30413"/>
    </ligand>
    <ligandPart>
        <name>Fe</name>
        <dbReference type="ChEBI" id="CHEBI:18248"/>
    </ligandPart>
</feature>
<dbReference type="VEuPathDB" id="FungiDB:HMPREF1541_10062"/>
<dbReference type="Proteomes" id="UP000030752">
    <property type="component" value="Unassembled WGS sequence"/>
</dbReference>
<dbReference type="SUPFAM" id="SSF48264">
    <property type="entry name" value="Cytochrome P450"/>
    <property type="match status" value="1"/>
</dbReference>
<dbReference type="InterPro" id="IPR002403">
    <property type="entry name" value="Cyt_P450_E_grp-IV"/>
</dbReference>